<organism evidence="2 3">
    <name type="scientific">Dorcoceras hygrometricum</name>
    <dbReference type="NCBI Taxonomy" id="472368"/>
    <lineage>
        <taxon>Eukaryota</taxon>
        <taxon>Viridiplantae</taxon>
        <taxon>Streptophyta</taxon>
        <taxon>Embryophyta</taxon>
        <taxon>Tracheophyta</taxon>
        <taxon>Spermatophyta</taxon>
        <taxon>Magnoliopsida</taxon>
        <taxon>eudicotyledons</taxon>
        <taxon>Gunneridae</taxon>
        <taxon>Pentapetalae</taxon>
        <taxon>asterids</taxon>
        <taxon>lamiids</taxon>
        <taxon>Lamiales</taxon>
        <taxon>Gesneriaceae</taxon>
        <taxon>Didymocarpoideae</taxon>
        <taxon>Trichosporeae</taxon>
        <taxon>Loxocarpinae</taxon>
        <taxon>Dorcoceras</taxon>
    </lineage>
</organism>
<feature type="region of interest" description="Disordered" evidence="1">
    <location>
        <begin position="79"/>
        <end position="112"/>
    </location>
</feature>
<dbReference type="Proteomes" id="UP000250235">
    <property type="component" value="Unassembled WGS sequence"/>
</dbReference>
<name>A0A2Z7BNA8_9LAMI</name>
<accession>A0A2Z7BNA8</accession>
<gene>
    <name evidence="2" type="ORF">F511_33361</name>
</gene>
<protein>
    <submittedName>
        <fullName evidence="2">TMV resistance protein N-like</fullName>
    </submittedName>
</protein>
<keyword evidence="3" id="KW-1185">Reference proteome</keyword>
<evidence type="ECO:0000313" key="3">
    <source>
        <dbReference type="Proteomes" id="UP000250235"/>
    </source>
</evidence>
<proteinExistence type="predicted"/>
<evidence type="ECO:0000256" key="1">
    <source>
        <dbReference type="SAM" id="MobiDB-lite"/>
    </source>
</evidence>
<dbReference type="AlphaFoldDB" id="A0A2Z7BNA8"/>
<sequence>MLAAGFPNDWLDQTMSYQLIQTTSFAMHHRLLPTIDKLTSSLLFLDFFQSAMLTSSLLFVASFSRHADVIIAVYRTGTQNGDLPADAPLDPPGLPADPAKANTDQSSPKTGK</sequence>
<evidence type="ECO:0000313" key="2">
    <source>
        <dbReference type="EMBL" id="KZV36041.1"/>
    </source>
</evidence>
<reference evidence="2 3" key="1">
    <citation type="journal article" date="2015" name="Proc. Natl. Acad. Sci. U.S.A.">
        <title>The resurrection genome of Boea hygrometrica: A blueprint for survival of dehydration.</title>
        <authorList>
            <person name="Xiao L."/>
            <person name="Yang G."/>
            <person name="Zhang L."/>
            <person name="Yang X."/>
            <person name="Zhao S."/>
            <person name="Ji Z."/>
            <person name="Zhou Q."/>
            <person name="Hu M."/>
            <person name="Wang Y."/>
            <person name="Chen M."/>
            <person name="Xu Y."/>
            <person name="Jin H."/>
            <person name="Xiao X."/>
            <person name="Hu G."/>
            <person name="Bao F."/>
            <person name="Hu Y."/>
            <person name="Wan P."/>
            <person name="Li L."/>
            <person name="Deng X."/>
            <person name="Kuang T."/>
            <person name="Xiang C."/>
            <person name="Zhu J.K."/>
            <person name="Oliver M.J."/>
            <person name="He Y."/>
        </authorList>
    </citation>
    <scope>NUCLEOTIDE SEQUENCE [LARGE SCALE GENOMIC DNA]</scope>
    <source>
        <strain evidence="3">cv. XS01</strain>
    </source>
</reference>
<feature type="compositionally biased region" description="Polar residues" evidence="1">
    <location>
        <begin position="102"/>
        <end position="112"/>
    </location>
</feature>
<dbReference type="EMBL" id="KV003947">
    <property type="protein sequence ID" value="KZV36041.1"/>
    <property type="molecule type" value="Genomic_DNA"/>
</dbReference>